<evidence type="ECO:0000259" key="7">
    <source>
        <dbReference type="Pfam" id="PF14322"/>
    </source>
</evidence>
<name>A0A561PGT8_9BACT</name>
<feature type="domain" description="SusD-like N-terminal" evidence="7">
    <location>
        <begin position="88"/>
        <end position="222"/>
    </location>
</feature>
<dbReference type="InterPro" id="IPR011990">
    <property type="entry name" value="TPR-like_helical_dom_sf"/>
</dbReference>
<gene>
    <name evidence="8" type="ORF">FHW36_107232</name>
</gene>
<protein>
    <submittedName>
        <fullName evidence="8">Putative outer membrane starch-binding protein</fullName>
    </submittedName>
</protein>
<dbReference type="InterPro" id="IPR012944">
    <property type="entry name" value="SusD_RagB_dom"/>
</dbReference>
<dbReference type="AlphaFoldDB" id="A0A561PGT8"/>
<keyword evidence="9" id="KW-1185">Reference proteome</keyword>
<comment type="similarity">
    <text evidence="2">Belongs to the SusD family.</text>
</comment>
<evidence type="ECO:0000256" key="2">
    <source>
        <dbReference type="ARBA" id="ARBA00006275"/>
    </source>
</evidence>
<organism evidence="8 9">
    <name type="scientific">Chitinophaga polysaccharea</name>
    <dbReference type="NCBI Taxonomy" id="1293035"/>
    <lineage>
        <taxon>Bacteria</taxon>
        <taxon>Pseudomonadati</taxon>
        <taxon>Bacteroidota</taxon>
        <taxon>Chitinophagia</taxon>
        <taxon>Chitinophagales</taxon>
        <taxon>Chitinophagaceae</taxon>
        <taxon>Chitinophaga</taxon>
    </lineage>
</organism>
<keyword evidence="5" id="KW-0998">Cell outer membrane</keyword>
<sequence length="551" mass="61760">MTMNYRSYTKYLTAFVILAILGSCSKDFLNRPPEDSIVDANFYQTSDQVWAGTAPLYGLVWFAYNDKASHGLGDGRGGVLMSGSYQVENIRMQTTDVTPEVYSSWTAFFNVVAQSNMAINNVTKYTAKSVPDNVKNGAIAEGRFMRALAYSYLVQNWGPVPVIVDNNVLVTDTSISRNTVESVWGFIIREFRYAAANLPTVPVQKGRLTKWSAEGMLAKAYLTRAGVGSGQTRRQTDLDSAKWFAKDVISNSGAALMSNYEDLFLTKNNNNAESLFSLQWKYDGDWGTQNSVQAFLAYGSEITGFADGWGSDLGASLDQLKLYSPNDKRRKGTFMYPGDHYAYIHQSVDDPNNPGKKIIQELQVPWRYNGTERYNTRAWVKKYVVGRPEDNDGKVTQQHTEISTYMLRLADVYLIYAEAILGNAASTADGEALTYFNAVRQRAGLLPKTSITWDDIYKERRLELAMEGQAWYDILRLHYYNPLKAISILNAQDKGSYRIVPDKETNATSWTVTSDTPAFYPVTESNFLLPLPAAELSAAPNLRKPPVPYPY</sequence>
<accession>A0A561PGT8</accession>
<dbReference type="Proteomes" id="UP000320811">
    <property type="component" value="Unassembled WGS sequence"/>
</dbReference>
<dbReference type="EMBL" id="VIWO01000007">
    <property type="protein sequence ID" value="TWF37305.1"/>
    <property type="molecule type" value="Genomic_DNA"/>
</dbReference>
<dbReference type="Pfam" id="PF14322">
    <property type="entry name" value="SusD-like_3"/>
    <property type="match status" value="1"/>
</dbReference>
<keyword evidence="3" id="KW-0732">Signal</keyword>
<evidence type="ECO:0000313" key="9">
    <source>
        <dbReference type="Proteomes" id="UP000320811"/>
    </source>
</evidence>
<proteinExistence type="inferred from homology"/>
<dbReference type="InterPro" id="IPR033985">
    <property type="entry name" value="SusD-like_N"/>
</dbReference>
<reference evidence="8 9" key="1">
    <citation type="submission" date="2019-06" db="EMBL/GenBank/DDBJ databases">
        <title>Sorghum-associated microbial communities from plants grown in Nebraska, USA.</title>
        <authorList>
            <person name="Schachtman D."/>
        </authorList>
    </citation>
    <scope>NUCLEOTIDE SEQUENCE [LARGE SCALE GENOMIC DNA]</scope>
    <source>
        <strain evidence="8 9">1209</strain>
    </source>
</reference>
<dbReference type="Pfam" id="PF07980">
    <property type="entry name" value="SusD_RagB"/>
    <property type="match status" value="1"/>
</dbReference>
<dbReference type="GO" id="GO:0009279">
    <property type="term" value="C:cell outer membrane"/>
    <property type="evidence" value="ECO:0007669"/>
    <property type="project" value="UniProtKB-SubCell"/>
</dbReference>
<evidence type="ECO:0000256" key="4">
    <source>
        <dbReference type="ARBA" id="ARBA00023136"/>
    </source>
</evidence>
<comment type="caution">
    <text evidence="8">The sequence shown here is derived from an EMBL/GenBank/DDBJ whole genome shotgun (WGS) entry which is preliminary data.</text>
</comment>
<evidence type="ECO:0000256" key="1">
    <source>
        <dbReference type="ARBA" id="ARBA00004442"/>
    </source>
</evidence>
<dbReference type="PROSITE" id="PS51257">
    <property type="entry name" value="PROKAR_LIPOPROTEIN"/>
    <property type="match status" value="1"/>
</dbReference>
<dbReference type="SUPFAM" id="SSF48452">
    <property type="entry name" value="TPR-like"/>
    <property type="match status" value="1"/>
</dbReference>
<keyword evidence="4" id="KW-0472">Membrane</keyword>
<evidence type="ECO:0000256" key="3">
    <source>
        <dbReference type="ARBA" id="ARBA00022729"/>
    </source>
</evidence>
<evidence type="ECO:0000256" key="5">
    <source>
        <dbReference type="ARBA" id="ARBA00023237"/>
    </source>
</evidence>
<feature type="domain" description="RagB/SusD" evidence="6">
    <location>
        <begin position="288"/>
        <end position="544"/>
    </location>
</feature>
<comment type="subcellular location">
    <subcellularLocation>
        <location evidence="1">Cell outer membrane</location>
    </subcellularLocation>
</comment>
<dbReference type="Gene3D" id="1.25.40.390">
    <property type="match status" value="1"/>
</dbReference>
<evidence type="ECO:0000313" key="8">
    <source>
        <dbReference type="EMBL" id="TWF37305.1"/>
    </source>
</evidence>
<evidence type="ECO:0000259" key="6">
    <source>
        <dbReference type="Pfam" id="PF07980"/>
    </source>
</evidence>